<dbReference type="AlphaFoldDB" id="A0A8T9BZH6"/>
<name>A0A8T9BZH6_9HELO</name>
<dbReference type="Pfam" id="PF16483">
    <property type="entry name" value="Glyco_hydro_64"/>
    <property type="match status" value="1"/>
</dbReference>
<evidence type="ECO:0000313" key="3">
    <source>
        <dbReference type="Proteomes" id="UP000469558"/>
    </source>
</evidence>
<dbReference type="InterPro" id="IPR037398">
    <property type="entry name" value="Glyco_hydro_64_fam"/>
</dbReference>
<dbReference type="InterPro" id="IPR037176">
    <property type="entry name" value="Osmotin/thaumatin-like_sf"/>
</dbReference>
<proteinExistence type="predicted"/>
<dbReference type="OrthoDB" id="10058186at2759"/>
<dbReference type="PANTHER" id="PTHR38165">
    <property type="match status" value="1"/>
</dbReference>
<dbReference type="PROSITE" id="PS52006">
    <property type="entry name" value="GH64"/>
    <property type="match status" value="1"/>
</dbReference>
<evidence type="ECO:0000313" key="2">
    <source>
        <dbReference type="EMBL" id="TVY73132.1"/>
    </source>
</evidence>
<protein>
    <submittedName>
        <fullName evidence="2">Glucan endo-1,3-beta-glucosidase</fullName>
    </submittedName>
</protein>
<organism evidence="2 3">
    <name type="scientific">Lachnellula suecica</name>
    <dbReference type="NCBI Taxonomy" id="602035"/>
    <lineage>
        <taxon>Eukaryota</taxon>
        <taxon>Fungi</taxon>
        <taxon>Dikarya</taxon>
        <taxon>Ascomycota</taxon>
        <taxon>Pezizomycotina</taxon>
        <taxon>Leotiomycetes</taxon>
        <taxon>Helotiales</taxon>
        <taxon>Lachnaceae</taxon>
        <taxon>Lachnellula</taxon>
    </lineage>
</organism>
<dbReference type="PANTHER" id="PTHR38165:SF1">
    <property type="entry name" value="GLUCANASE B"/>
    <property type="match status" value="1"/>
</dbReference>
<comment type="caution">
    <text evidence="2">The sequence shown here is derived from an EMBL/GenBank/DDBJ whole genome shotgun (WGS) entry which is preliminary data.</text>
</comment>
<dbReference type="Proteomes" id="UP000469558">
    <property type="component" value="Unassembled WGS sequence"/>
</dbReference>
<dbReference type="CDD" id="cd09220">
    <property type="entry name" value="GH64-GluB-like"/>
    <property type="match status" value="1"/>
</dbReference>
<sequence>MTNSTLNLALQNESSTSTVYAYVTGQALDNNNALVIMQADGKTPYYPSSPSSTGQALAVNCAIPLGAPGTTAVVTIPRIAGGRIWFCLNDTLTFLLNPGPGLVEPSVSNQSDPNYLKTWGFCEFTFNDSQLYANISYVDFVSIPISMTLTNTSGASQHVAGIPQNGLATISNALIAQNKSDGAGWDQLVVSNNGSVLRALSPNTGHVLNNNLFAGYYDSYVNAVYSQYTSTPLSVDTQAQWGVVQGTVSNNVLTFPNVGSFAKPAAADIFSCSTGPFAASATNTAEMGAITARLAAGFNRSTLLIDASQPSNDVSSFYSTSPTNFYSKICHAANLDQRGYAFPYDDVQANGGADQSGAVYDGSPQVLTVAVGGIGAHT</sequence>
<gene>
    <name evidence="2" type="primary">E13B_0</name>
    <name evidence="2" type="ORF">LSUE1_G007419</name>
</gene>
<dbReference type="InterPro" id="IPR042517">
    <property type="entry name" value="Glyco_hydro_64_N_2"/>
</dbReference>
<dbReference type="Gene3D" id="2.60.110.10">
    <property type="entry name" value="Thaumatin"/>
    <property type="match status" value="1"/>
</dbReference>
<dbReference type="InterPro" id="IPR032477">
    <property type="entry name" value="Glyco_hydro_64"/>
</dbReference>
<accession>A0A8T9BZH6</accession>
<dbReference type="Gene3D" id="3.30.920.50">
    <property type="entry name" value="Beta-1,3-glucanase, C-terminal domain"/>
    <property type="match status" value="1"/>
</dbReference>
<dbReference type="EMBL" id="QGMK01001176">
    <property type="protein sequence ID" value="TVY73132.1"/>
    <property type="molecule type" value="Genomic_DNA"/>
</dbReference>
<evidence type="ECO:0000259" key="1">
    <source>
        <dbReference type="PROSITE" id="PS52006"/>
    </source>
</evidence>
<reference evidence="2 3" key="1">
    <citation type="submission" date="2018-05" db="EMBL/GenBank/DDBJ databases">
        <title>Genome sequencing and assembly of the regulated plant pathogen Lachnellula willkommii and related sister species for the development of diagnostic species identification markers.</title>
        <authorList>
            <person name="Giroux E."/>
            <person name="Bilodeau G."/>
        </authorList>
    </citation>
    <scope>NUCLEOTIDE SEQUENCE [LARGE SCALE GENOMIC DNA]</scope>
    <source>
        <strain evidence="2 3">CBS 268.59</strain>
    </source>
</reference>
<feature type="domain" description="GH64" evidence="1">
    <location>
        <begin position="1"/>
        <end position="364"/>
    </location>
</feature>
<keyword evidence="3" id="KW-1185">Reference proteome</keyword>